<dbReference type="AlphaFoldDB" id="A0A370D9Q8"/>
<dbReference type="Proteomes" id="UP000254266">
    <property type="component" value="Unassembled WGS sequence"/>
</dbReference>
<name>A0A370D9Q8_9GAMM</name>
<dbReference type="Pfam" id="PF08238">
    <property type="entry name" value="Sel1"/>
    <property type="match status" value="2"/>
</dbReference>
<gene>
    <name evidence="2" type="ORF">DIZ80_16290</name>
</gene>
<dbReference type="Gene3D" id="1.25.40.10">
    <property type="entry name" value="Tetratricopeptide repeat domain"/>
    <property type="match status" value="1"/>
</dbReference>
<reference evidence="2 3" key="1">
    <citation type="journal article" date="2018" name="ISME J.">
        <title>Endosymbiont genomes yield clues of tubeworm success.</title>
        <authorList>
            <person name="Li Y."/>
            <person name="Liles M.R."/>
            <person name="Halanych K.M."/>
        </authorList>
    </citation>
    <scope>NUCLEOTIDE SEQUENCE [LARGE SCALE GENOMIC DNA]</scope>
    <source>
        <strain evidence="2">A1464</strain>
    </source>
</reference>
<dbReference type="SMART" id="SM00671">
    <property type="entry name" value="SEL1"/>
    <property type="match status" value="2"/>
</dbReference>
<keyword evidence="1" id="KW-0732">Signal</keyword>
<keyword evidence="3" id="KW-1185">Reference proteome</keyword>
<comment type="caution">
    <text evidence="2">The sequence shown here is derived from an EMBL/GenBank/DDBJ whole genome shotgun (WGS) entry which is preliminary data.</text>
</comment>
<dbReference type="EMBL" id="QFXC01000013">
    <property type="protein sequence ID" value="RDH81628.1"/>
    <property type="molecule type" value="Genomic_DNA"/>
</dbReference>
<dbReference type="SUPFAM" id="SSF81901">
    <property type="entry name" value="HCP-like"/>
    <property type="match status" value="1"/>
</dbReference>
<feature type="chain" id="PRO_5016571434" description="Sel1 repeat family protein" evidence="1">
    <location>
        <begin position="27"/>
        <end position="164"/>
    </location>
</feature>
<accession>A0A370D9Q8</accession>
<sequence length="164" mass="18466">MWSNTIPASGRMLCLIFALSPLCVNAEITTHTTALNTSSVINQSNPLMVYQQALDYLLGRNGAVKSAEKAAGLFKTLAEQNWSSAQHMLGNMYLRGKGVEKNDLLAYKWLSLASKNNLQLAKAIHNKRRQLYENLQNNLSLQSLNKVETWITEWEPTKTRTQLN</sequence>
<organism evidence="2 3">
    <name type="scientific">endosymbiont of Galathealinum brachiosum</name>
    <dbReference type="NCBI Taxonomy" id="2200906"/>
    <lineage>
        <taxon>Bacteria</taxon>
        <taxon>Pseudomonadati</taxon>
        <taxon>Pseudomonadota</taxon>
        <taxon>Gammaproteobacteria</taxon>
        <taxon>sulfur-oxidizing symbionts</taxon>
    </lineage>
</organism>
<evidence type="ECO:0008006" key="4">
    <source>
        <dbReference type="Google" id="ProtNLM"/>
    </source>
</evidence>
<feature type="signal peptide" evidence="1">
    <location>
        <begin position="1"/>
        <end position="26"/>
    </location>
</feature>
<dbReference type="InterPro" id="IPR006597">
    <property type="entry name" value="Sel1-like"/>
</dbReference>
<evidence type="ECO:0000313" key="2">
    <source>
        <dbReference type="EMBL" id="RDH81628.1"/>
    </source>
</evidence>
<evidence type="ECO:0000256" key="1">
    <source>
        <dbReference type="SAM" id="SignalP"/>
    </source>
</evidence>
<evidence type="ECO:0000313" key="3">
    <source>
        <dbReference type="Proteomes" id="UP000254266"/>
    </source>
</evidence>
<protein>
    <recommendedName>
        <fullName evidence="4">Sel1 repeat family protein</fullName>
    </recommendedName>
</protein>
<proteinExistence type="predicted"/>
<dbReference type="InterPro" id="IPR011990">
    <property type="entry name" value="TPR-like_helical_dom_sf"/>
</dbReference>